<keyword evidence="1" id="KW-0472">Membrane</keyword>
<keyword evidence="1" id="KW-0812">Transmembrane</keyword>
<evidence type="ECO:0000313" key="3">
    <source>
        <dbReference type="Proteomes" id="UP000297608"/>
    </source>
</evidence>
<protein>
    <submittedName>
        <fullName evidence="2">SdpA family antimicrobial peptide system protein</fullName>
    </submittedName>
</protein>
<organism evidence="2 3">
    <name type="scientific">Cryobacterium algoricola</name>
    <dbReference type="NCBI Taxonomy" id="1259183"/>
    <lineage>
        <taxon>Bacteria</taxon>
        <taxon>Bacillati</taxon>
        <taxon>Actinomycetota</taxon>
        <taxon>Actinomycetes</taxon>
        <taxon>Micrococcales</taxon>
        <taxon>Microbacteriaceae</taxon>
        <taxon>Cryobacterium</taxon>
    </lineage>
</organism>
<evidence type="ECO:0000256" key="1">
    <source>
        <dbReference type="SAM" id="Phobius"/>
    </source>
</evidence>
<keyword evidence="3" id="KW-1185">Reference proteome</keyword>
<dbReference type="Proteomes" id="UP000297608">
    <property type="component" value="Unassembled WGS sequence"/>
</dbReference>
<reference evidence="2 3" key="1">
    <citation type="submission" date="2019-03" db="EMBL/GenBank/DDBJ databases">
        <title>Genomics of glacier-inhabiting Cryobacterium strains.</title>
        <authorList>
            <person name="Liu Q."/>
            <person name="Xin Y.-H."/>
        </authorList>
    </citation>
    <scope>NUCLEOTIDE SEQUENCE [LARGE SCALE GENOMIC DNA]</scope>
    <source>
        <strain evidence="2 3">MDB2-B</strain>
    </source>
</reference>
<evidence type="ECO:0000313" key="2">
    <source>
        <dbReference type="EMBL" id="TFB87727.1"/>
    </source>
</evidence>
<dbReference type="Pfam" id="PF17418">
    <property type="entry name" value="SdpA"/>
    <property type="match status" value="1"/>
</dbReference>
<proteinExistence type="predicted"/>
<dbReference type="NCBIfam" id="TIGR04034">
    <property type="entry name" value="export_SdpA"/>
    <property type="match status" value="1"/>
</dbReference>
<comment type="caution">
    <text evidence="2">The sequence shown here is derived from an EMBL/GenBank/DDBJ whole genome shotgun (WGS) entry which is preliminary data.</text>
</comment>
<dbReference type="InterPro" id="IPR023902">
    <property type="entry name" value="Sporulation_SdpA"/>
</dbReference>
<keyword evidence="1" id="KW-1133">Transmembrane helix</keyword>
<gene>
    <name evidence="2" type="ORF">E3O44_09100</name>
</gene>
<feature type="transmembrane region" description="Helical" evidence="1">
    <location>
        <begin position="21"/>
        <end position="44"/>
    </location>
</feature>
<accession>A0ABY2IDP6</accession>
<sequence>MRPSSNRSGARTDDRTLVKSVRVTFGIALSFVVLLLAVTLGASWPANILSSTAGLDGAKGAIQAALPQGWAFFTRSPEDPSLVPYVTGSDGTWNRADTLPQGSVTNLFGLSRNQRAQGTELALIVSRVPKLTACDDYLSECLAMPVAHSYSFANPTSSQFFCGPLRVVLQTPVKWSFRNETPEEVRAEQFVDIDISCGKAP</sequence>
<name>A0ABY2IDP6_9MICO</name>
<dbReference type="EMBL" id="SOFG01000011">
    <property type="protein sequence ID" value="TFB87727.1"/>
    <property type="molecule type" value="Genomic_DNA"/>
</dbReference>